<gene>
    <name evidence="3" type="ORF">FB472_1959</name>
</gene>
<keyword evidence="4" id="KW-1185">Reference proteome</keyword>
<comment type="caution">
    <text evidence="3">The sequence shown here is derived from an EMBL/GenBank/DDBJ whole genome shotgun (WGS) entry which is preliminary data.</text>
</comment>
<accession>A0A8H2K7L8</accession>
<dbReference type="Gene3D" id="3.30.2400.10">
    <property type="entry name" value="Major capsid protein gp5"/>
    <property type="match status" value="1"/>
</dbReference>
<comment type="subcellular location">
    <subcellularLocation>
        <location evidence="1">Virion</location>
    </subcellularLocation>
</comment>
<sequence length="287" mass="29670">MASSTTSPFNKSYLPSDFGDLLIATASQMSVALQVATVVITANNEFRIPTITAEAGAGWYAENADISLSDATAGEEVVRPRKIAGLSKLSSELVDDSSPEATRVVGESVARSIATGIDSAFFGTADGTGVPPKGIGAFADGAITLVTTESGTTTWADSDPFTSAIFKVEALGGNLTSFIANPVDAELLAKLKKETGSNEPLLSPDATSPTTRRLAGAPLFTSSSVAVGTVIGIDKSRTFVVLRKDVGVEVDRSVFFDSDSVAVRGIARVAFGYPHAKSLARVKLSAT</sequence>
<dbReference type="AlphaFoldDB" id="A0A8H2K7L8"/>
<dbReference type="Pfam" id="PF05065">
    <property type="entry name" value="Phage_capsid"/>
    <property type="match status" value="1"/>
</dbReference>
<evidence type="ECO:0000259" key="2">
    <source>
        <dbReference type="Pfam" id="PF05065"/>
    </source>
</evidence>
<organism evidence="3 4">
    <name type="scientific">Rhodoglobus vestalii</name>
    <dbReference type="NCBI Taxonomy" id="193384"/>
    <lineage>
        <taxon>Bacteria</taxon>
        <taxon>Bacillati</taxon>
        <taxon>Actinomycetota</taxon>
        <taxon>Actinomycetes</taxon>
        <taxon>Micrococcales</taxon>
        <taxon>Microbacteriaceae</taxon>
        <taxon>Rhodoglobus</taxon>
    </lineage>
</organism>
<evidence type="ECO:0000313" key="4">
    <source>
        <dbReference type="Proteomes" id="UP000316560"/>
    </source>
</evidence>
<protein>
    <submittedName>
        <fullName evidence="3">HK97 family phage major capsid protein</fullName>
    </submittedName>
</protein>
<evidence type="ECO:0000256" key="1">
    <source>
        <dbReference type="ARBA" id="ARBA00004328"/>
    </source>
</evidence>
<feature type="domain" description="Phage capsid-like C-terminal" evidence="2">
    <location>
        <begin position="14"/>
        <end position="282"/>
    </location>
</feature>
<evidence type="ECO:0000313" key="3">
    <source>
        <dbReference type="EMBL" id="TQO20328.1"/>
    </source>
</evidence>
<dbReference type="NCBIfam" id="TIGR01554">
    <property type="entry name" value="major_cap_HK97"/>
    <property type="match status" value="1"/>
</dbReference>
<reference evidence="3 4" key="1">
    <citation type="submission" date="2019-06" db="EMBL/GenBank/DDBJ databases">
        <title>Sequencing the genomes of 1000 actinobacteria strains.</title>
        <authorList>
            <person name="Klenk H.-P."/>
        </authorList>
    </citation>
    <scope>NUCLEOTIDE SEQUENCE [LARGE SCALE GENOMIC DNA]</scope>
    <source>
        <strain evidence="3 4">DSM 21947</strain>
    </source>
</reference>
<dbReference type="InterPro" id="IPR024455">
    <property type="entry name" value="Phage_capsid"/>
</dbReference>
<dbReference type="EMBL" id="VFRA01000001">
    <property type="protein sequence ID" value="TQO20328.1"/>
    <property type="molecule type" value="Genomic_DNA"/>
</dbReference>
<dbReference type="Gene3D" id="3.30.2320.10">
    <property type="entry name" value="hypothetical protein PF0899 domain"/>
    <property type="match status" value="1"/>
</dbReference>
<dbReference type="InterPro" id="IPR054612">
    <property type="entry name" value="Phage_capsid-like_C"/>
</dbReference>
<dbReference type="Proteomes" id="UP000316560">
    <property type="component" value="Unassembled WGS sequence"/>
</dbReference>
<proteinExistence type="predicted"/>
<dbReference type="OrthoDB" id="3233650at2"/>
<dbReference type="RefSeq" id="WP_141990687.1">
    <property type="nucleotide sequence ID" value="NZ_VFRA01000001.1"/>
</dbReference>
<dbReference type="SUPFAM" id="SSF56563">
    <property type="entry name" value="Major capsid protein gp5"/>
    <property type="match status" value="1"/>
</dbReference>
<name>A0A8H2K7L8_9MICO</name>